<protein>
    <submittedName>
        <fullName evidence="1">Uncharacterized protein</fullName>
    </submittedName>
</protein>
<sequence length="211" mass="23281">MEMNKDDAGGGHGDQTQNPNPKPNPNSQQTGGLKGKSCKGCLYYSSIRRSKSKNPTCVGFSRTLQQVPPYIVGETKPELSIKGRNIADFKYACVGYSVFLDNKDSQADPADKKMPFCVGFEVVMDTGPSTWPFGQVPPAGARAPKIEEGERAMPQTRTHKPPHPTGEEYLNRFTRNASLVASGVVKNLNKVGNYVKESLDDILYPYRRRPK</sequence>
<comment type="caution">
    <text evidence="1">The sequence shown here is derived from an EMBL/GenBank/DDBJ whole genome shotgun (WGS) entry which is preliminary data.</text>
</comment>
<accession>A0ACB9KKE7</accession>
<proteinExistence type="predicted"/>
<evidence type="ECO:0000313" key="1">
    <source>
        <dbReference type="EMBL" id="KAI4297693.1"/>
    </source>
</evidence>
<organism evidence="1 2">
    <name type="scientific">Bauhinia variegata</name>
    <name type="common">Purple orchid tree</name>
    <name type="synonym">Phanera variegata</name>
    <dbReference type="NCBI Taxonomy" id="167791"/>
    <lineage>
        <taxon>Eukaryota</taxon>
        <taxon>Viridiplantae</taxon>
        <taxon>Streptophyta</taxon>
        <taxon>Embryophyta</taxon>
        <taxon>Tracheophyta</taxon>
        <taxon>Spermatophyta</taxon>
        <taxon>Magnoliopsida</taxon>
        <taxon>eudicotyledons</taxon>
        <taxon>Gunneridae</taxon>
        <taxon>Pentapetalae</taxon>
        <taxon>rosids</taxon>
        <taxon>fabids</taxon>
        <taxon>Fabales</taxon>
        <taxon>Fabaceae</taxon>
        <taxon>Cercidoideae</taxon>
        <taxon>Cercideae</taxon>
        <taxon>Bauhiniinae</taxon>
        <taxon>Bauhinia</taxon>
    </lineage>
</organism>
<gene>
    <name evidence="1" type="ORF">L6164_037572</name>
</gene>
<reference evidence="1 2" key="1">
    <citation type="journal article" date="2022" name="DNA Res.">
        <title>Chromosomal-level genome assembly of the orchid tree Bauhinia variegata (Leguminosae; Cercidoideae) supports the allotetraploid origin hypothesis of Bauhinia.</title>
        <authorList>
            <person name="Zhong Y."/>
            <person name="Chen Y."/>
            <person name="Zheng D."/>
            <person name="Pang J."/>
            <person name="Liu Y."/>
            <person name="Luo S."/>
            <person name="Meng S."/>
            <person name="Qian L."/>
            <person name="Wei D."/>
            <person name="Dai S."/>
            <person name="Zhou R."/>
        </authorList>
    </citation>
    <scope>NUCLEOTIDE SEQUENCE [LARGE SCALE GENOMIC DNA]</scope>
    <source>
        <strain evidence="1">BV-YZ2020</strain>
    </source>
</reference>
<dbReference type="EMBL" id="CM039439">
    <property type="protein sequence ID" value="KAI4297693.1"/>
    <property type="molecule type" value="Genomic_DNA"/>
</dbReference>
<keyword evidence="2" id="KW-1185">Reference proteome</keyword>
<name>A0ACB9KKE7_BAUVA</name>
<dbReference type="Proteomes" id="UP000828941">
    <property type="component" value="Chromosome 14"/>
</dbReference>
<evidence type="ECO:0000313" key="2">
    <source>
        <dbReference type="Proteomes" id="UP000828941"/>
    </source>
</evidence>